<dbReference type="Proteomes" id="UP000054683">
    <property type="component" value="Unassembled WGS sequence"/>
</dbReference>
<dbReference type="OrthoDB" id="9115117at2"/>
<accession>A0A158FPF9</accession>
<evidence type="ECO:0000313" key="1">
    <source>
        <dbReference type="EMBL" id="SAL21655.1"/>
    </source>
</evidence>
<gene>
    <name evidence="1" type="ORF">AWB69_01457</name>
</gene>
<dbReference type="AlphaFoldDB" id="A0A158FPF9"/>
<sequence>MCVELFNYGRYRYMLCGPSDLSPRERYETELDALAAGAKLFADRNERHWASQPEVVARIRTFIKESIPWHLSGMWEDNPREVVTCLCRCVLDGSVMILRAEPACIAHSGFVPMRQYDDAAYEKDIAERASSYAARSKAHRDDFKAYNQAIDERAARAASALKPFRHIETMAEAGARNRAARATSGGLAVFASSVGAVVSAVASSLPSFNDGAEDEGVPNLGDVTELRAGSTPLGDAAPFEYGKRASGDDVLSIAARGVSEAQEAGCFAEYERTIDFCNALGPAIGGARGTALCKQNAFDRYQQCRGC</sequence>
<dbReference type="RefSeq" id="WP_062083665.1">
    <property type="nucleotide sequence ID" value="NZ_FCOK02000006.1"/>
</dbReference>
<evidence type="ECO:0000313" key="2">
    <source>
        <dbReference type="Proteomes" id="UP000054683"/>
    </source>
</evidence>
<reference evidence="1 2" key="1">
    <citation type="submission" date="2016-01" db="EMBL/GenBank/DDBJ databases">
        <authorList>
            <person name="Oliw E.H."/>
        </authorList>
    </citation>
    <scope>NUCLEOTIDE SEQUENCE [LARGE SCALE GENOMIC DNA]</scope>
    <source>
        <strain evidence="1">LMG 27134</strain>
    </source>
</reference>
<dbReference type="EMBL" id="FCOK02000006">
    <property type="protein sequence ID" value="SAL21655.1"/>
    <property type="molecule type" value="Genomic_DNA"/>
</dbReference>
<organism evidence="1 2">
    <name type="scientific">Caballeronia udeis</name>
    <dbReference type="NCBI Taxonomy" id="1232866"/>
    <lineage>
        <taxon>Bacteria</taxon>
        <taxon>Pseudomonadati</taxon>
        <taxon>Pseudomonadota</taxon>
        <taxon>Betaproteobacteria</taxon>
        <taxon>Burkholderiales</taxon>
        <taxon>Burkholderiaceae</taxon>
        <taxon>Caballeronia</taxon>
    </lineage>
</organism>
<protein>
    <submittedName>
        <fullName evidence="1">Uncharacterized protein</fullName>
    </submittedName>
</protein>
<proteinExistence type="predicted"/>
<name>A0A158FPF9_9BURK</name>